<keyword evidence="2" id="KW-1185">Reference proteome</keyword>
<gene>
    <name evidence="1" type="ORF">Goari_027368</name>
</gene>
<name>A0A7J8YSJ2_GOSAI</name>
<reference evidence="1 2" key="1">
    <citation type="journal article" date="2019" name="Genome Biol. Evol.">
        <title>Insights into the evolution of the New World diploid cottons (Gossypium, subgenus Houzingenia) based on genome sequencing.</title>
        <authorList>
            <person name="Grover C.E."/>
            <person name="Arick M.A. 2nd"/>
            <person name="Thrash A."/>
            <person name="Conover J.L."/>
            <person name="Sanders W.S."/>
            <person name="Peterson D.G."/>
            <person name="Frelichowski J.E."/>
            <person name="Scheffler J.A."/>
            <person name="Scheffler B.E."/>
            <person name="Wendel J.F."/>
        </authorList>
    </citation>
    <scope>NUCLEOTIDE SEQUENCE [LARGE SCALE GENOMIC DNA]</scope>
    <source>
        <strain evidence="1">185</strain>
        <tissue evidence="1">Leaf</tissue>
    </source>
</reference>
<organism evidence="1 2">
    <name type="scientific">Gossypium aridum</name>
    <name type="common">American cotton</name>
    <name type="synonym">Erioxylum aridum</name>
    <dbReference type="NCBI Taxonomy" id="34290"/>
    <lineage>
        <taxon>Eukaryota</taxon>
        <taxon>Viridiplantae</taxon>
        <taxon>Streptophyta</taxon>
        <taxon>Embryophyta</taxon>
        <taxon>Tracheophyta</taxon>
        <taxon>Spermatophyta</taxon>
        <taxon>Magnoliopsida</taxon>
        <taxon>eudicotyledons</taxon>
        <taxon>Gunneridae</taxon>
        <taxon>Pentapetalae</taxon>
        <taxon>rosids</taxon>
        <taxon>malvids</taxon>
        <taxon>Malvales</taxon>
        <taxon>Malvaceae</taxon>
        <taxon>Malvoideae</taxon>
        <taxon>Gossypium</taxon>
    </lineage>
</organism>
<dbReference type="PANTHER" id="PTHR48200:SF1">
    <property type="entry name" value="AMINOTRANSFERASE-LIKE PLANT MOBILE DOMAIN-CONTAINING PROTEIN"/>
    <property type="match status" value="1"/>
</dbReference>
<dbReference type="Proteomes" id="UP000593577">
    <property type="component" value="Unassembled WGS sequence"/>
</dbReference>
<dbReference type="PANTHER" id="PTHR48200">
    <property type="entry name" value="PROTEIN, PUTATIVE-RELATED"/>
    <property type="match status" value="1"/>
</dbReference>
<evidence type="ECO:0000313" key="1">
    <source>
        <dbReference type="EMBL" id="MBA0702541.1"/>
    </source>
</evidence>
<dbReference type="AlphaFoldDB" id="A0A7J8YSJ2"/>
<protein>
    <submittedName>
        <fullName evidence="1">Uncharacterized protein</fullName>
    </submittedName>
</protein>
<comment type="caution">
    <text evidence="1">The sequence shown here is derived from an EMBL/GenBank/DDBJ whole genome shotgun (WGS) entry which is preliminary data.</text>
</comment>
<feature type="non-terminal residue" evidence="1">
    <location>
        <position position="129"/>
    </location>
</feature>
<dbReference type="EMBL" id="JABFAA010352167">
    <property type="protein sequence ID" value="MBA0702541.1"/>
    <property type="molecule type" value="Genomic_DNA"/>
</dbReference>
<accession>A0A7J8YSJ2</accession>
<evidence type="ECO:0000313" key="2">
    <source>
        <dbReference type="Proteomes" id="UP000593577"/>
    </source>
</evidence>
<proteinExistence type="predicted"/>
<sequence>MEKGFLDKVEDNATVWIWSEKTQQEKGDNLTEGHMSRQFIPVTQGLAQCEFVYKCDHYKKKAREISNARNQTYRMKGLAVNPMTTPNIIGGGVKESMPMSLCQEFEVGKKDRIVGRGKDAARIRRRRLE</sequence>